<dbReference type="SUPFAM" id="SSF64288">
    <property type="entry name" value="Chorismate lyase-like"/>
    <property type="match status" value="1"/>
</dbReference>
<name>A0ABV2WIQ1_9NOCA</name>
<dbReference type="Proteomes" id="UP001550628">
    <property type="component" value="Unassembled WGS sequence"/>
</dbReference>
<dbReference type="Gene3D" id="3.40.1410.10">
    <property type="entry name" value="Chorismate lyase-like"/>
    <property type="match status" value="1"/>
</dbReference>
<sequence>MTRLLEALIGRPLALDLTDQHTTTGRDLDPAVRTALGCADTDPVVVRHSTLVTTGGAAVSWNCVAVVATDDELTALLTDERLPIGHSLAGARRHLARTVLGAGVTRWPAAGDGEGLPCAYKESVLSDHRSAVVAHLHERFNPAYVPLAAAR</sequence>
<dbReference type="EMBL" id="JBEYBF010000001">
    <property type="protein sequence ID" value="MEU1950758.1"/>
    <property type="molecule type" value="Genomic_DNA"/>
</dbReference>
<evidence type="ECO:0000313" key="1">
    <source>
        <dbReference type="EMBL" id="MEU1950758.1"/>
    </source>
</evidence>
<proteinExistence type="predicted"/>
<evidence type="ECO:0000313" key="2">
    <source>
        <dbReference type="Proteomes" id="UP001550628"/>
    </source>
</evidence>
<protein>
    <submittedName>
        <fullName evidence="1">Uncharacterized protein</fullName>
    </submittedName>
</protein>
<gene>
    <name evidence="1" type="ORF">ABZ510_02765</name>
</gene>
<comment type="caution">
    <text evidence="1">The sequence shown here is derived from an EMBL/GenBank/DDBJ whole genome shotgun (WGS) entry which is preliminary data.</text>
</comment>
<reference evidence="1 2" key="1">
    <citation type="submission" date="2024-06" db="EMBL/GenBank/DDBJ databases">
        <title>The Natural Products Discovery Center: Release of the First 8490 Sequenced Strains for Exploring Actinobacteria Biosynthetic Diversity.</title>
        <authorList>
            <person name="Kalkreuter E."/>
            <person name="Kautsar S.A."/>
            <person name="Yang D."/>
            <person name="Bader C.D."/>
            <person name="Teijaro C.N."/>
            <person name="Fluegel L."/>
            <person name="Davis C.M."/>
            <person name="Simpson J.R."/>
            <person name="Lauterbach L."/>
            <person name="Steele A.D."/>
            <person name="Gui C."/>
            <person name="Meng S."/>
            <person name="Li G."/>
            <person name="Viehrig K."/>
            <person name="Ye F."/>
            <person name="Su P."/>
            <person name="Kiefer A.F."/>
            <person name="Nichols A."/>
            <person name="Cepeda A.J."/>
            <person name="Yan W."/>
            <person name="Fan B."/>
            <person name="Jiang Y."/>
            <person name="Adhikari A."/>
            <person name="Zheng C.-J."/>
            <person name="Schuster L."/>
            <person name="Cowan T.M."/>
            <person name="Smanski M.J."/>
            <person name="Chevrette M.G."/>
            <person name="De Carvalho L.P.S."/>
            <person name="Shen B."/>
        </authorList>
    </citation>
    <scope>NUCLEOTIDE SEQUENCE [LARGE SCALE GENOMIC DNA]</scope>
    <source>
        <strain evidence="1 2">NPDC019708</strain>
    </source>
</reference>
<keyword evidence="2" id="KW-1185">Reference proteome</keyword>
<dbReference type="InterPro" id="IPR028978">
    <property type="entry name" value="Chorismate_lyase_/UTRA_dom_sf"/>
</dbReference>
<dbReference type="RefSeq" id="WP_162183757.1">
    <property type="nucleotide sequence ID" value="NZ_JBEYBD010000002.1"/>
</dbReference>
<dbReference type="GeneID" id="96242972"/>
<organism evidence="1 2">
    <name type="scientific">Nocardia rhamnosiphila</name>
    <dbReference type="NCBI Taxonomy" id="426716"/>
    <lineage>
        <taxon>Bacteria</taxon>
        <taxon>Bacillati</taxon>
        <taxon>Actinomycetota</taxon>
        <taxon>Actinomycetes</taxon>
        <taxon>Mycobacteriales</taxon>
        <taxon>Nocardiaceae</taxon>
        <taxon>Nocardia</taxon>
    </lineage>
</organism>
<accession>A0ABV2WIQ1</accession>